<dbReference type="EMBL" id="CABFNP030000868">
    <property type="protein sequence ID" value="CAI6088754.1"/>
    <property type="molecule type" value="Genomic_DNA"/>
</dbReference>
<keyword evidence="3" id="KW-1185">Reference proteome</keyword>
<accession>A0AA35Q3C3</accession>
<organism evidence="2 3">
    <name type="scientific">Clonostachys chloroleuca</name>
    <dbReference type="NCBI Taxonomy" id="1926264"/>
    <lineage>
        <taxon>Eukaryota</taxon>
        <taxon>Fungi</taxon>
        <taxon>Dikarya</taxon>
        <taxon>Ascomycota</taxon>
        <taxon>Pezizomycotina</taxon>
        <taxon>Sordariomycetes</taxon>
        <taxon>Hypocreomycetidae</taxon>
        <taxon>Hypocreales</taxon>
        <taxon>Bionectriaceae</taxon>
        <taxon>Clonostachys</taxon>
    </lineage>
</organism>
<proteinExistence type="predicted"/>
<protein>
    <submittedName>
        <fullName evidence="2">Uncharacterized protein</fullName>
    </submittedName>
</protein>
<evidence type="ECO:0000256" key="1">
    <source>
        <dbReference type="SAM" id="MobiDB-lite"/>
    </source>
</evidence>
<dbReference type="Proteomes" id="UP001160390">
    <property type="component" value="Unassembled WGS sequence"/>
</dbReference>
<reference evidence="2" key="1">
    <citation type="submission" date="2023-01" db="EMBL/GenBank/DDBJ databases">
        <authorList>
            <person name="Piombo E."/>
        </authorList>
    </citation>
    <scope>NUCLEOTIDE SEQUENCE</scope>
</reference>
<evidence type="ECO:0000313" key="2">
    <source>
        <dbReference type="EMBL" id="CAI6088754.1"/>
    </source>
</evidence>
<evidence type="ECO:0000313" key="3">
    <source>
        <dbReference type="Proteomes" id="UP001160390"/>
    </source>
</evidence>
<dbReference type="AlphaFoldDB" id="A0AA35Q3C3"/>
<comment type="caution">
    <text evidence="2">The sequence shown here is derived from an EMBL/GenBank/DDBJ whole genome shotgun (WGS) entry which is preliminary data.</text>
</comment>
<gene>
    <name evidence="2" type="ORF">CCHLO57077_00008460</name>
</gene>
<sequence length="565" mass="62845">MPLPTTMATFSPASSVSNDSSFYTAVDSHYGSKSTTASSPVYENASPYDDARPLPSELRDHCHIFLDEKLYGSGVSLLSSILAAGTSKRSPALSKPISVPPASHIALLNTLILHPQYTTRATKEEHRDLPAQALNYLKSLLSTVGPLNADFKAATRFSQQSWSRRRQRHGTEDTEIDADIVADQLECSLANSGSLWSQAQDFWTVLGWAFNCSVLYPKRWKYWKPWLEFMLDLMEKDWEERERQDLECCDTNSGSDDVQASLRQESIISTYMDEDGPGRKCILKAIFAHGDNISTSAFKEVFSDELKGPRRESKKRKHESLDLENGKFGDYFDDEDAISSGGSQPPTPQKPRQARNAETLGVSQPGLVESVYLRLRVFKLLSLATHALGTAKELERLYDDTAKLLKVQPLPFFSLFVACRESPLVLASEITLTKLLFLFLLPQSHKNPGKVDPEGELEGALTSIMLEKCFIIHPANNVSVEDNAKLSLVVEKALQLLWLADEIVYSKTFATAVEAGVQARDSKVKNKRASKKVKLDADDLMAEKVLDNSAARIRLLVSAMTDTED</sequence>
<feature type="region of interest" description="Disordered" evidence="1">
    <location>
        <begin position="334"/>
        <end position="359"/>
    </location>
</feature>
<name>A0AA35Q3C3_9HYPO</name>